<accession>A0A9W6PRP3</accession>
<dbReference type="AlphaFoldDB" id="A0A9W6PRP3"/>
<gene>
    <name evidence="1" type="ORF">Arub01_00350</name>
</gene>
<sequence>MQVTDEHVKALRSYLSGDPEVWIPVHERLLASGRAEGHESLIWAAFALLVRRKFSPTWSVDKVIRYVASVRASLGEQASLIDARVAESLMCRALGDEVNSEVLDKAGDKAKVHAELVMLMALVSDANMDDSALDELLESAQKVANQWQ</sequence>
<comment type="caution">
    <text evidence="1">The sequence shown here is derived from an EMBL/GenBank/DDBJ whole genome shotgun (WGS) entry which is preliminary data.</text>
</comment>
<dbReference type="EMBL" id="BSRZ01000001">
    <property type="protein sequence ID" value="GLW61791.1"/>
    <property type="molecule type" value="Genomic_DNA"/>
</dbReference>
<dbReference type="RefSeq" id="WP_146150154.1">
    <property type="nucleotide sequence ID" value="NZ_BSRZ01000001.1"/>
</dbReference>
<evidence type="ECO:0000313" key="2">
    <source>
        <dbReference type="Proteomes" id="UP001165124"/>
    </source>
</evidence>
<evidence type="ECO:0000313" key="1">
    <source>
        <dbReference type="EMBL" id="GLW61791.1"/>
    </source>
</evidence>
<name>A0A9W6PRP3_9ACTN</name>
<proteinExistence type="predicted"/>
<dbReference type="Proteomes" id="UP001165124">
    <property type="component" value="Unassembled WGS sequence"/>
</dbReference>
<organism evidence="1 2">
    <name type="scientific">Actinomadura rubrobrunea</name>
    <dbReference type="NCBI Taxonomy" id="115335"/>
    <lineage>
        <taxon>Bacteria</taxon>
        <taxon>Bacillati</taxon>
        <taxon>Actinomycetota</taxon>
        <taxon>Actinomycetes</taxon>
        <taxon>Streptosporangiales</taxon>
        <taxon>Thermomonosporaceae</taxon>
        <taxon>Actinomadura</taxon>
    </lineage>
</organism>
<reference evidence="1" key="1">
    <citation type="submission" date="2023-02" db="EMBL/GenBank/DDBJ databases">
        <title>Actinomadura rubrobrunea NBRC 14622.</title>
        <authorList>
            <person name="Ichikawa N."/>
            <person name="Sato H."/>
            <person name="Tonouchi N."/>
        </authorList>
    </citation>
    <scope>NUCLEOTIDE SEQUENCE</scope>
    <source>
        <strain evidence="1">NBRC 14622</strain>
    </source>
</reference>
<keyword evidence="2" id="KW-1185">Reference proteome</keyword>
<protein>
    <submittedName>
        <fullName evidence="1">Uncharacterized protein</fullName>
    </submittedName>
</protein>